<organism evidence="4 5">
    <name type="scientific">Sphaerisporangium corydalis</name>
    <dbReference type="NCBI Taxonomy" id="1441875"/>
    <lineage>
        <taxon>Bacteria</taxon>
        <taxon>Bacillati</taxon>
        <taxon>Actinomycetota</taxon>
        <taxon>Actinomycetes</taxon>
        <taxon>Streptosporangiales</taxon>
        <taxon>Streptosporangiaceae</taxon>
        <taxon>Sphaerisporangium</taxon>
    </lineage>
</organism>
<dbReference type="PANTHER" id="PTHR40763">
    <property type="entry name" value="MEMBRANE PROTEIN-RELATED"/>
    <property type="match status" value="1"/>
</dbReference>
<sequence length="286" mass="31611">MNDPGGMRASDAEREAVVEQLREASVDGRLTLSELTERTEAAYLAVTHAELAQVTADLPGGASVPRGAASPAFPAARPTGRSRRWYVAVMGDTKRRGKWKVDQEIGAVAVMGDVTIDLREAEVRSNEIDIVATAVMGDVKIIVPDGVDVDLSGVAIMGDKKVNVMEAPPGQNVPVVRVRAYAVMGDVKIIGDSHAEPIKRSLFAWSEWLLERRADLRSETREGLRSLREHHRELQRGHHDAMRDLHLGLREQRQQARQYRREGRRGGPPMPPPPPEPPYPPYPPRP</sequence>
<feature type="compositionally biased region" description="Pro residues" evidence="1">
    <location>
        <begin position="268"/>
        <end position="286"/>
    </location>
</feature>
<feature type="domain" description="Cell wall-active antibiotics response LiaF-like C-terminal" evidence="3">
    <location>
        <begin position="95"/>
        <end position="162"/>
    </location>
</feature>
<dbReference type="PANTHER" id="PTHR40763:SF4">
    <property type="entry name" value="DUF1707 DOMAIN-CONTAINING PROTEIN"/>
    <property type="match status" value="1"/>
</dbReference>
<evidence type="ECO:0000259" key="2">
    <source>
        <dbReference type="Pfam" id="PF08044"/>
    </source>
</evidence>
<dbReference type="EMBL" id="JBHSFN010000022">
    <property type="protein sequence ID" value="MFC4590412.1"/>
    <property type="molecule type" value="Genomic_DNA"/>
</dbReference>
<evidence type="ECO:0000313" key="4">
    <source>
        <dbReference type="EMBL" id="MFC4590412.1"/>
    </source>
</evidence>
<evidence type="ECO:0000259" key="3">
    <source>
        <dbReference type="Pfam" id="PF09922"/>
    </source>
</evidence>
<feature type="compositionally biased region" description="Basic and acidic residues" evidence="1">
    <location>
        <begin position="249"/>
        <end position="265"/>
    </location>
</feature>
<keyword evidence="5" id="KW-1185">Reference proteome</keyword>
<evidence type="ECO:0000256" key="1">
    <source>
        <dbReference type="SAM" id="MobiDB-lite"/>
    </source>
</evidence>
<evidence type="ECO:0000313" key="5">
    <source>
        <dbReference type="Proteomes" id="UP001595891"/>
    </source>
</evidence>
<reference evidence="5" key="1">
    <citation type="journal article" date="2019" name="Int. J. Syst. Evol. Microbiol.">
        <title>The Global Catalogue of Microorganisms (GCM) 10K type strain sequencing project: providing services to taxonomists for standard genome sequencing and annotation.</title>
        <authorList>
            <consortium name="The Broad Institute Genomics Platform"/>
            <consortium name="The Broad Institute Genome Sequencing Center for Infectious Disease"/>
            <person name="Wu L."/>
            <person name="Ma J."/>
        </authorList>
    </citation>
    <scope>NUCLEOTIDE SEQUENCE [LARGE SCALE GENOMIC DNA]</scope>
    <source>
        <strain evidence="5">CCUG 49560</strain>
    </source>
</reference>
<dbReference type="InterPro" id="IPR024425">
    <property type="entry name" value="LiaF-like_C"/>
</dbReference>
<dbReference type="Proteomes" id="UP001595891">
    <property type="component" value="Unassembled WGS sequence"/>
</dbReference>
<feature type="region of interest" description="Disordered" evidence="1">
    <location>
        <begin position="249"/>
        <end position="286"/>
    </location>
</feature>
<proteinExistence type="predicted"/>
<dbReference type="RefSeq" id="WP_262844159.1">
    <property type="nucleotide sequence ID" value="NZ_JANZYP010000025.1"/>
</dbReference>
<feature type="domain" description="DUF1707" evidence="2">
    <location>
        <begin position="7"/>
        <end position="59"/>
    </location>
</feature>
<dbReference type="Pfam" id="PF09922">
    <property type="entry name" value="LiaF-like_C"/>
    <property type="match status" value="1"/>
</dbReference>
<gene>
    <name evidence="4" type="ORF">ACFO8L_30260</name>
</gene>
<name>A0ABV9ELR0_9ACTN</name>
<dbReference type="InterPro" id="IPR012551">
    <property type="entry name" value="DUF1707_SHOCT-like"/>
</dbReference>
<protein>
    <submittedName>
        <fullName evidence="4">DUF1707 domain-containing protein</fullName>
    </submittedName>
</protein>
<comment type="caution">
    <text evidence="4">The sequence shown here is derived from an EMBL/GenBank/DDBJ whole genome shotgun (WGS) entry which is preliminary data.</text>
</comment>
<accession>A0ABV9ELR0</accession>
<dbReference type="Pfam" id="PF08044">
    <property type="entry name" value="DUF1707"/>
    <property type="match status" value="1"/>
</dbReference>